<dbReference type="SFLD" id="SFLDG01082">
    <property type="entry name" value="B12-binding_domain_containing"/>
    <property type="match status" value="1"/>
</dbReference>
<dbReference type="InterPro" id="IPR058240">
    <property type="entry name" value="rSAM_sf"/>
</dbReference>
<evidence type="ECO:0000256" key="7">
    <source>
        <dbReference type="ARBA" id="ARBA00023014"/>
    </source>
</evidence>
<dbReference type="InterPro" id="IPR020612">
    <property type="entry name" value="Methylthiotransferase_CS"/>
</dbReference>
<dbReference type="EMBL" id="CP019645">
    <property type="protein sequence ID" value="AQQ59099.1"/>
    <property type="molecule type" value="Genomic_DNA"/>
</dbReference>
<comment type="subcellular location">
    <subcellularLocation>
        <location evidence="8">Cytoplasm</location>
    </subcellularLocation>
</comment>
<evidence type="ECO:0000256" key="8">
    <source>
        <dbReference type="HAMAP-Rule" id="MF_01865"/>
    </source>
</evidence>
<keyword evidence="2 8" id="KW-0963">Cytoplasm</keyword>
<feature type="binding site" evidence="8">
    <location>
        <position position="11"/>
    </location>
    <ligand>
        <name>[4Fe-4S] cluster</name>
        <dbReference type="ChEBI" id="CHEBI:49883"/>
        <label>1</label>
    </ligand>
</feature>
<dbReference type="PROSITE" id="PS01278">
    <property type="entry name" value="MTTASE_RADICAL"/>
    <property type="match status" value="1"/>
</dbReference>
<comment type="cofactor">
    <cofactor evidence="8">
        <name>[4Fe-4S] cluster</name>
        <dbReference type="ChEBI" id="CHEBI:49883"/>
    </cofactor>
    <text evidence="8">Binds 2 [4Fe-4S] clusters. One cluster is coordinated with 3 cysteines and an exchangeable S-adenosyl-L-methionine.</text>
</comment>
<dbReference type="NCBIfam" id="TIGR01125">
    <property type="entry name" value="30S ribosomal protein S12 methylthiotransferase RimO"/>
    <property type="match status" value="1"/>
</dbReference>
<keyword evidence="5 8" id="KW-0479">Metal-binding</keyword>
<dbReference type="EC" id="2.8.4.4" evidence="8"/>
<keyword evidence="1 8" id="KW-0004">4Fe-4S</keyword>
<dbReference type="InterPro" id="IPR038135">
    <property type="entry name" value="Methylthiotransferase_N_sf"/>
</dbReference>
<keyword evidence="11" id="KW-0689">Ribosomal protein</keyword>
<keyword evidence="4 8" id="KW-0949">S-adenosyl-L-methionine</keyword>
<keyword evidence="7 8" id="KW-0411">Iron-sulfur</keyword>
<dbReference type="PANTHER" id="PTHR43837:SF1">
    <property type="entry name" value="RIBOSOMAL PROTEIN US12 METHYLTHIOTRANSFERASE RIMO"/>
    <property type="match status" value="1"/>
</dbReference>
<evidence type="ECO:0000259" key="10">
    <source>
        <dbReference type="PROSITE" id="PS51918"/>
    </source>
</evidence>
<evidence type="ECO:0000256" key="4">
    <source>
        <dbReference type="ARBA" id="ARBA00022691"/>
    </source>
</evidence>
<feature type="binding site" evidence="8">
    <location>
        <position position="77"/>
    </location>
    <ligand>
        <name>[4Fe-4S] cluster</name>
        <dbReference type="ChEBI" id="CHEBI:49883"/>
        <label>1</label>
    </ligand>
</feature>
<name>A0A1Q2LF75_9HELI</name>
<feature type="domain" description="MTTase N-terminal" evidence="9">
    <location>
        <begin position="2"/>
        <end position="114"/>
    </location>
</feature>
<dbReference type="InterPro" id="IPR006638">
    <property type="entry name" value="Elp3/MiaA/NifB-like_rSAM"/>
</dbReference>
<evidence type="ECO:0000259" key="9">
    <source>
        <dbReference type="PROSITE" id="PS51449"/>
    </source>
</evidence>
<evidence type="ECO:0000256" key="3">
    <source>
        <dbReference type="ARBA" id="ARBA00022679"/>
    </source>
</evidence>
<feature type="binding site" evidence="8">
    <location>
        <position position="152"/>
    </location>
    <ligand>
        <name>[4Fe-4S] cluster</name>
        <dbReference type="ChEBI" id="CHEBI:49883"/>
        <label>2</label>
        <note>4Fe-4S-S-AdoMet</note>
    </ligand>
</feature>
<dbReference type="Proteomes" id="UP000188298">
    <property type="component" value="Chromosome"/>
</dbReference>
<dbReference type="AlphaFoldDB" id="A0A1Q2LF75"/>
<dbReference type="SMART" id="SM00729">
    <property type="entry name" value="Elp3"/>
    <property type="match status" value="1"/>
</dbReference>
<evidence type="ECO:0000313" key="11">
    <source>
        <dbReference type="EMBL" id="AQQ59099.1"/>
    </source>
</evidence>
<keyword evidence="3 8" id="KW-0808">Transferase</keyword>
<gene>
    <name evidence="8" type="primary">rimO</name>
    <name evidence="11" type="ORF">XJ32_02115</name>
</gene>
<evidence type="ECO:0000256" key="2">
    <source>
        <dbReference type="ARBA" id="ARBA00022490"/>
    </source>
</evidence>
<accession>A0A1Q2LF75</accession>
<organism evidence="11 12">
    <name type="scientific">Helicobacter bilis</name>
    <dbReference type="NCBI Taxonomy" id="37372"/>
    <lineage>
        <taxon>Bacteria</taxon>
        <taxon>Pseudomonadati</taxon>
        <taxon>Campylobacterota</taxon>
        <taxon>Epsilonproteobacteria</taxon>
        <taxon>Campylobacterales</taxon>
        <taxon>Helicobacteraceae</taxon>
        <taxon>Helicobacter</taxon>
    </lineage>
</organism>
<dbReference type="KEGG" id="hbl:XJ32_02115"/>
<dbReference type="GO" id="GO:0005840">
    <property type="term" value="C:ribosome"/>
    <property type="evidence" value="ECO:0007669"/>
    <property type="project" value="UniProtKB-KW"/>
</dbReference>
<dbReference type="SFLD" id="SFLDS00029">
    <property type="entry name" value="Radical_SAM"/>
    <property type="match status" value="1"/>
</dbReference>
<keyword evidence="11" id="KW-0687">Ribonucleoprotein</keyword>
<dbReference type="PROSITE" id="PS51918">
    <property type="entry name" value="RADICAL_SAM"/>
    <property type="match status" value="1"/>
</dbReference>
<dbReference type="InterPro" id="IPR013848">
    <property type="entry name" value="Methylthiotransferase_N"/>
</dbReference>
<dbReference type="InterPro" id="IPR005839">
    <property type="entry name" value="Methylthiotransferase"/>
</dbReference>
<evidence type="ECO:0000313" key="12">
    <source>
        <dbReference type="Proteomes" id="UP000188298"/>
    </source>
</evidence>
<dbReference type="GO" id="GO:0006400">
    <property type="term" value="P:tRNA modification"/>
    <property type="evidence" value="ECO:0007669"/>
    <property type="project" value="InterPro"/>
</dbReference>
<sequence>MKKLHVVSLGCSKNLVDSEVMLGKLQDYEITQDLGSADVIIINTCGFIEAAKKESLGHIFEALEGRKKGALLVASGCLVARYAKEIKEMIPEIDILTGVSDYDKIDTMIKDKKGVMNDSVYLQKDEKRVITGSQIHAYVKISEGCNQQCSFCAIPNFKGKLQSRSIDSILNEVESLAKEGYKDISFIAQDTSSFLRDKGVNDGLLKLINAIDAQGAIKSARILYLYPSSTDIALLDGIANSQIFQNYYDMPIQHSAKSVLSHMQRSHKDMMKLLEYMKKIPNSFVRSSVIVGYPTETEDDFNALCEFLESFRFDRLNVFEYSKEEDTEAGKLEEIPRKIRTQRINKVKKILAKIDKQHFSAMLDTHIPCIIEGKSMLSPHFYSARDMRWAKDIDGEILINDGEYSGPGYYNVHITQTKDNILIGSIKNRFE</sequence>
<dbReference type="PROSITE" id="PS51449">
    <property type="entry name" value="MTTASE_N"/>
    <property type="match status" value="1"/>
</dbReference>
<comment type="catalytic activity">
    <reaction evidence="8">
        <text>L-aspartate(89)-[ribosomal protein uS12]-hydrogen + (sulfur carrier)-SH + AH2 + 2 S-adenosyl-L-methionine = 3-methylsulfanyl-L-aspartate(89)-[ribosomal protein uS12]-hydrogen + (sulfur carrier)-H + 5'-deoxyadenosine + L-methionine + A + S-adenosyl-L-homocysteine + 2 H(+)</text>
        <dbReference type="Rhea" id="RHEA:37087"/>
        <dbReference type="Rhea" id="RHEA-COMP:10460"/>
        <dbReference type="Rhea" id="RHEA-COMP:10461"/>
        <dbReference type="Rhea" id="RHEA-COMP:14737"/>
        <dbReference type="Rhea" id="RHEA-COMP:14739"/>
        <dbReference type="ChEBI" id="CHEBI:13193"/>
        <dbReference type="ChEBI" id="CHEBI:15378"/>
        <dbReference type="ChEBI" id="CHEBI:17319"/>
        <dbReference type="ChEBI" id="CHEBI:17499"/>
        <dbReference type="ChEBI" id="CHEBI:29917"/>
        <dbReference type="ChEBI" id="CHEBI:29961"/>
        <dbReference type="ChEBI" id="CHEBI:57844"/>
        <dbReference type="ChEBI" id="CHEBI:57856"/>
        <dbReference type="ChEBI" id="CHEBI:59789"/>
        <dbReference type="ChEBI" id="CHEBI:64428"/>
        <dbReference type="ChEBI" id="CHEBI:73599"/>
        <dbReference type="EC" id="2.8.4.4"/>
    </reaction>
</comment>
<reference evidence="11 12" key="1">
    <citation type="submission" date="2017-02" db="EMBL/GenBank/DDBJ databases">
        <title>Whole genome sequencing of Helicobacter bilis strain AAQJH.</title>
        <authorList>
            <person name="Conlan S."/>
            <person name="Thomas P.J."/>
            <person name="Mullikin J."/>
            <person name="Palmore T.N."/>
            <person name="Frank K.M."/>
            <person name="Segre J.A."/>
        </authorList>
    </citation>
    <scope>NUCLEOTIDE SEQUENCE [LARGE SCALE GENOMIC DNA]</scope>
    <source>
        <strain evidence="11 12">AAQJH</strain>
    </source>
</reference>
<dbReference type="InterPro" id="IPR023404">
    <property type="entry name" value="rSAM_horseshoe"/>
</dbReference>
<dbReference type="GO" id="GO:0046872">
    <property type="term" value="F:metal ion binding"/>
    <property type="evidence" value="ECO:0007669"/>
    <property type="project" value="UniProtKB-KW"/>
</dbReference>
<dbReference type="PANTHER" id="PTHR43837">
    <property type="entry name" value="RIBOSOMAL PROTEIN S12 METHYLTHIOTRANSFERASE RIMO"/>
    <property type="match status" value="1"/>
</dbReference>
<dbReference type="SFLD" id="SFLDG01061">
    <property type="entry name" value="methylthiotransferase"/>
    <property type="match status" value="1"/>
</dbReference>
<dbReference type="SFLD" id="SFLDF00274">
    <property type="entry name" value="ribosomal_protein_S12_methylth"/>
    <property type="match status" value="1"/>
</dbReference>
<dbReference type="HAMAP" id="MF_01865">
    <property type="entry name" value="MTTase_RimO"/>
    <property type="match status" value="1"/>
</dbReference>
<comment type="similarity">
    <text evidence="8">Belongs to the methylthiotransferase family. RimO subfamily.</text>
</comment>
<dbReference type="GO" id="GO:0035599">
    <property type="term" value="F:aspartic acid methylthiotransferase activity"/>
    <property type="evidence" value="ECO:0007669"/>
    <property type="project" value="TreeGrafter"/>
</dbReference>
<dbReference type="RefSeq" id="WP_077388198.1">
    <property type="nucleotide sequence ID" value="NZ_CP019645.1"/>
</dbReference>
<dbReference type="InterPro" id="IPR005840">
    <property type="entry name" value="Ribosomal_uS12_MeSTrfase_RimO"/>
</dbReference>
<dbReference type="Gene3D" id="3.80.30.20">
    <property type="entry name" value="tm_1862 like domain"/>
    <property type="match status" value="1"/>
</dbReference>
<comment type="function">
    <text evidence="8">Catalyzes the methylthiolation of an aspartic acid residue of ribosomal protein uS12.</text>
</comment>
<evidence type="ECO:0000256" key="5">
    <source>
        <dbReference type="ARBA" id="ARBA00022723"/>
    </source>
</evidence>
<keyword evidence="6 8" id="KW-0408">Iron</keyword>
<proteinExistence type="inferred from homology"/>
<dbReference type="Gene3D" id="3.40.50.12160">
    <property type="entry name" value="Methylthiotransferase, N-terminal domain"/>
    <property type="match status" value="1"/>
</dbReference>
<feature type="binding site" evidence="8">
    <location>
        <position position="145"/>
    </location>
    <ligand>
        <name>[4Fe-4S] cluster</name>
        <dbReference type="ChEBI" id="CHEBI:49883"/>
        <label>2</label>
        <note>4Fe-4S-S-AdoMet</note>
    </ligand>
</feature>
<dbReference type="InterPro" id="IPR007197">
    <property type="entry name" value="rSAM"/>
</dbReference>
<dbReference type="GO" id="GO:0051539">
    <property type="term" value="F:4 iron, 4 sulfur cluster binding"/>
    <property type="evidence" value="ECO:0007669"/>
    <property type="project" value="UniProtKB-UniRule"/>
</dbReference>
<evidence type="ECO:0000256" key="6">
    <source>
        <dbReference type="ARBA" id="ARBA00023004"/>
    </source>
</evidence>
<feature type="domain" description="Radical SAM core" evidence="10">
    <location>
        <begin position="131"/>
        <end position="357"/>
    </location>
</feature>
<evidence type="ECO:0000256" key="1">
    <source>
        <dbReference type="ARBA" id="ARBA00022485"/>
    </source>
</evidence>
<protein>
    <recommendedName>
        <fullName evidence="8">Ribosomal protein uS12 methylthiotransferase RimO</fullName>
        <shortName evidence="8">uS12 MTTase</shortName>
        <shortName evidence="8">uS12 methylthiotransferase</shortName>
        <ecNumber evidence="8">2.8.4.4</ecNumber>
    </recommendedName>
    <alternativeName>
        <fullName evidence="8">Ribosomal protein uS12 (aspartate-C(3))-methylthiotransferase</fullName>
    </alternativeName>
    <alternativeName>
        <fullName evidence="8">Ribosome maturation factor RimO</fullName>
    </alternativeName>
</protein>
<feature type="binding site" evidence="8">
    <location>
        <position position="45"/>
    </location>
    <ligand>
        <name>[4Fe-4S] cluster</name>
        <dbReference type="ChEBI" id="CHEBI:49883"/>
        <label>1</label>
    </ligand>
</feature>
<dbReference type="SUPFAM" id="SSF102114">
    <property type="entry name" value="Radical SAM enzymes"/>
    <property type="match status" value="1"/>
</dbReference>
<dbReference type="GO" id="GO:0005829">
    <property type="term" value="C:cytosol"/>
    <property type="evidence" value="ECO:0007669"/>
    <property type="project" value="TreeGrafter"/>
</dbReference>
<feature type="binding site" evidence="8">
    <location>
        <position position="149"/>
    </location>
    <ligand>
        <name>[4Fe-4S] cluster</name>
        <dbReference type="ChEBI" id="CHEBI:49883"/>
        <label>2</label>
        <note>4Fe-4S-S-AdoMet</note>
    </ligand>
</feature>
<dbReference type="NCBIfam" id="TIGR00089">
    <property type="entry name" value="MiaB/RimO family radical SAM methylthiotransferase"/>
    <property type="match status" value="1"/>
</dbReference>
<dbReference type="Pfam" id="PF00919">
    <property type="entry name" value="UPF0004"/>
    <property type="match status" value="1"/>
</dbReference>
<dbReference type="GO" id="GO:0103039">
    <property type="term" value="F:protein methylthiotransferase activity"/>
    <property type="evidence" value="ECO:0007669"/>
    <property type="project" value="UniProtKB-EC"/>
</dbReference>
<dbReference type="Pfam" id="PF04055">
    <property type="entry name" value="Radical_SAM"/>
    <property type="match status" value="1"/>
</dbReference>